<evidence type="ECO:0000313" key="1">
    <source>
        <dbReference type="EMBL" id="MPC80604.1"/>
    </source>
</evidence>
<evidence type="ECO:0000313" key="2">
    <source>
        <dbReference type="Proteomes" id="UP000324222"/>
    </source>
</evidence>
<name>A0A5B7IJE0_PORTR</name>
<proteinExistence type="predicted"/>
<sequence>MAGPRASVLRVPDKGVAHFVFVLWSVNVQSQAAIIIPRGRLSHGPVLTKLPIAYIIPAVLLHGEGSDARFLR</sequence>
<comment type="caution">
    <text evidence="1">The sequence shown here is derived from an EMBL/GenBank/DDBJ whole genome shotgun (WGS) entry which is preliminary data.</text>
</comment>
<dbReference type="EMBL" id="VSRR010054488">
    <property type="protein sequence ID" value="MPC80604.1"/>
    <property type="molecule type" value="Genomic_DNA"/>
</dbReference>
<protein>
    <submittedName>
        <fullName evidence="1">Uncharacterized protein</fullName>
    </submittedName>
</protein>
<accession>A0A5B7IJE0</accession>
<reference evidence="1 2" key="1">
    <citation type="submission" date="2019-05" db="EMBL/GenBank/DDBJ databases">
        <title>Another draft genome of Portunus trituberculatus and its Hox gene families provides insights of decapod evolution.</title>
        <authorList>
            <person name="Jeong J.-H."/>
            <person name="Song I."/>
            <person name="Kim S."/>
            <person name="Choi T."/>
            <person name="Kim D."/>
            <person name="Ryu S."/>
            <person name="Kim W."/>
        </authorList>
    </citation>
    <scope>NUCLEOTIDE SEQUENCE [LARGE SCALE GENOMIC DNA]</scope>
    <source>
        <tissue evidence="1">Muscle</tissue>
    </source>
</reference>
<dbReference type="AlphaFoldDB" id="A0A5B7IJE0"/>
<organism evidence="1 2">
    <name type="scientific">Portunus trituberculatus</name>
    <name type="common">Swimming crab</name>
    <name type="synonym">Neptunus trituberculatus</name>
    <dbReference type="NCBI Taxonomy" id="210409"/>
    <lineage>
        <taxon>Eukaryota</taxon>
        <taxon>Metazoa</taxon>
        <taxon>Ecdysozoa</taxon>
        <taxon>Arthropoda</taxon>
        <taxon>Crustacea</taxon>
        <taxon>Multicrustacea</taxon>
        <taxon>Malacostraca</taxon>
        <taxon>Eumalacostraca</taxon>
        <taxon>Eucarida</taxon>
        <taxon>Decapoda</taxon>
        <taxon>Pleocyemata</taxon>
        <taxon>Brachyura</taxon>
        <taxon>Eubrachyura</taxon>
        <taxon>Portunoidea</taxon>
        <taxon>Portunidae</taxon>
        <taxon>Portuninae</taxon>
        <taxon>Portunus</taxon>
    </lineage>
</organism>
<gene>
    <name evidence="1" type="ORF">E2C01_075187</name>
</gene>
<keyword evidence="2" id="KW-1185">Reference proteome</keyword>
<dbReference type="Proteomes" id="UP000324222">
    <property type="component" value="Unassembled WGS sequence"/>
</dbReference>